<dbReference type="InterPro" id="IPR011047">
    <property type="entry name" value="Quinoprotein_ADH-like_sf"/>
</dbReference>
<dbReference type="PROSITE" id="PS51257">
    <property type="entry name" value="PROKAR_LIPOPROTEIN"/>
    <property type="match status" value="1"/>
</dbReference>
<reference evidence="2 3" key="1">
    <citation type="submission" date="2017-03" db="EMBL/GenBank/DDBJ databases">
        <authorList>
            <person name="Afonso C.L."/>
            <person name="Miller P.J."/>
            <person name="Scott M.A."/>
            <person name="Spackman E."/>
            <person name="Goraichik I."/>
            <person name="Dimitrov K.M."/>
            <person name="Suarez D.L."/>
            <person name="Swayne D.E."/>
        </authorList>
    </citation>
    <scope>NUCLEOTIDE SEQUENCE [LARGE SCALE GENOMIC DNA]</scope>
    <source>
        <strain evidence="2">SB41UT1</strain>
    </source>
</reference>
<evidence type="ECO:0000259" key="1">
    <source>
        <dbReference type="Pfam" id="PF13360"/>
    </source>
</evidence>
<sequence>MRAFLIGFIVLGLVSGCSRDSKPVVPVSQALLEEQQLLLSFVSNEQRKVLEQEYQQWLEVRDNLCQAQLAAGELDSSSADPMAECYSAQDRKQKGILKAKRIQAWWLSVAPEGLASFRPVFGKTRKEKKISPNNLVHSANGLLIFGDDYGRVHFMDPGRGHVLVENKAHQNAVDRVVVNRERTLVASGSYGHRGKPRVVVISDATNGKELARLDDYMVESFSPEGDLLWLSRREDVHVYDVTTGKVYPVWNADAAVVRIEQSPDQPLIAIGTWDGDIHLLSFSRPNAHQVAALYKKTINLGAQGDSVKHLSFNSEQIVAATSEGTLFVIDVSSGKTILTVNSGFGYLSEMKVAPGGMFAFASGTVGSGNSHKSDLIKVDLRSGTFEKVAGSKASYIYFSVLNENFVWYAKSRYLNTYLNYPGAP</sequence>
<dbReference type="EMBL" id="FWPT01000003">
    <property type="protein sequence ID" value="SMA43075.1"/>
    <property type="molecule type" value="Genomic_DNA"/>
</dbReference>
<evidence type="ECO:0000313" key="3">
    <source>
        <dbReference type="Proteomes" id="UP000196573"/>
    </source>
</evidence>
<proteinExistence type="predicted"/>
<organism evidence="2 3">
    <name type="scientific">Parendozoicomonas haliclonae</name>
    <dbReference type="NCBI Taxonomy" id="1960125"/>
    <lineage>
        <taxon>Bacteria</taxon>
        <taxon>Pseudomonadati</taxon>
        <taxon>Pseudomonadota</taxon>
        <taxon>Gammaproteobacteria</taxon>
        <taxon>Oceanospirillales</taxon>
        <taxon>Endozoicomonadaceae</taxon>
        <taxon>Parendozoicomonas</taxon>
    </lineage>
</organism>
<dbReference type="InterPro" id="IPR015943">
    <property type="entry name" value="WD40/YVTN_repeat-like_dom_sf"/>
</dbReference>
<dbReference type="Pfam" id="PF13360">
    <property type="entry name" value="PQQ_2"/>
    <property type="match status" value="1"/>
</dbReference>
<dbReference type="SUPFAM" id="SSF50998">
    <property type="entry name" value="Quinoprotein alcohol dehydrogenase-like"/>
    <property type="match status" value="1"/>
</dbReference>
<dbReference type="RefSeq" id="WP_087108531.1">
    <property type="nucleotide sequence ID" value="NZ_CBCSCN010000008.1"/>
</dbReference>
<evidence type="ECO:0000313" key="2">
    <source>
        <dbReference type="EMBL" id="SMA43075.1"/>
    </source>
</evidence>
<protein>
    <recommendedName>
        <fullName evidence="1">Pyrrolo-quinoline quinone repeat domain-containing protein</fullName>
    </recommendedName>
</protein>
<name>A0A1X7AI76_9GAMM</name>
<keyword evidence="3" id="KW-1185">Reference proteome</keyword>
<gene>
    <name evidence="2" type="ORF">EHSB41UT_01550</name>
</gene>
<dbReference type="InterPro" id="IPR002372">
    <property type="entry name" value="PQQ_rpt_dom"/>
</dbReference>
<dbReference type="OrthoDB" id="6192037at2"/>
<dbReference type="Gene3D" id="2.130.10.10">
    <property type="entry name" value="YVTN repeat-like/Quinoprotein amine dehydrogenase"/>
    <property type="match status" value="2"/>
</dbReference>
<dbReference type="AlphaFoldDB" id="A0A1X7AI76"/>
<feature type="domain" description="Pyrrolo-quinoline quinone repeat" evidence="1">
    <location>
        <begin position="140"/>
        <end position="246"/>
    </location>
</feature>
<dbReference type="Proteomes" id="UP000196573">
    <property type="component" value="Unassembled WGS sequence"/>
</dbReference>
<accession>A0A1X7AI76</accession>